<protein>
    <submittedName>
        <fullName evidence="2">DUF2564 family protein</fullName>
    </submittedName>
</protein>
<sequence length="82" mass="9248">MSEPFNDLKQVEMSVKAAQKMVGTATMSMDREQLEEATQAIQDARAQLSHAFNNQTGVDKEFLNEQQVSLTQCEEQLNEAKQ</sequence>
<accession>A0A6M0QC05</accession>
<keyword evidence="1" id="KW-0175">Coiled coil</keyword>
<feature type="coiled-coil region" evidence="1">
    <location>
        <begin position="27"/>
        <end position="54"/>
    </location>
</feature>
<dbReference type="Pfam" id="PF10819">
    <property type="entry name" value="DUF2564"/>
    <property type="match status" value="1"/>
</dbReference>
<name>A0A6M0QC05_9BACI</name>
<organism evidence="2 3">
    <name type="scientific">Bacillus mesophilus</name>
    <dbReference type="NCBI Taxonomy" id="1808955"/>
    <lineage>
        <taxon>Bacteria</taxon>
        <taxon>Bacillati</taxon>
        <taxon>Bacillota</taxon>
        <taxon>Bacilli</taxon>
        <taxon>Bacillales</taxon>
        <taxon>Bacillaceae</taxon>
        <taxon>Bacillus</taxon>
    </lineage>
</organism>
<dbReference type="EMBL" id="JAAIWM010000011">
    <property type="protein sequence ID" value="NEY73911.1"/>
    <property type="molecule type" value="Genomic_DNA"/>
</dbReference>
<dbReference type="InterPro" id="IPR020314">
    <property type="entry name" value="Uncharacterised_YpzA"/>
</dbReference>
<keyword evidence="3" id="KW-1185">Reference proteome</keyword>
<dbReference type="AlphaFoldDB" id="A0A6M0QC05"/>
<reference evidence="2 3" key="1">
    <citation type="submission" date="2020-02" db="EMBL/GenBank/DDBJ databases">
        <title>Bacillus aquiflavi sp. nov., isolated from yellow water of strong flavor Chinese baijiu in Yibin region of China.</title>
        <authorList>
            <person name="Xie J."/>
        </authorList>
    </citation>
    <scope>NUCLEOTIDE SEQUENCE [LARGE SCALE GENOMIC DNA]</scope>
    <source>
        <strain evidence="2 3">SA4</strain>
    </source>
</reference>
<evidence type="ECO:0000313" key="2">
    <source>
        <dbReference type="EMBL" id="NEY73911.1"/>
    </source>
</evidence>
<evidence type="ECO:0000256" key="1">
    <source>
        <dbReference type="SAM" id="Coils"/>
    </source>
</evidence>
<proteinExistence type="predicted"/>
<dbReference type="Proteomes" id="UP000481043">
    <property type="component" value="Unassembled WGS sequence"/>
</dbReference>
<gene>
    <name evidence="2" type="ORF">G4D63_19615</name>
</gene>
<evidence type="ECO:0000313" key="3">
    <source>
        <dbReference type="Proteomes" id="UP000481043"/>
    </source>
</evidence>
<comment type="caution">
    <text evidence="2">The sequence shown here is derived from an EMBL/GenBank/DDBJ whole genome shotgun (WGS) entry which is preliminary data.</text>
</comment>
<dbReference type="RefSeq" id="WP_163181780.1">
    <property type="nucleotide sequence ID" value="NZ_JAAIWM010000011.1"/>
</dbReference>